<dbReference type="Pfam" id="PF02065">
    <property type="entry name" value="Melibiase"/>
    <property type="match status" value="1"/>
</dbReference>
<dbReference type="Pfam" id="PF16874">
    <property type="entry name" value="Glyco_hydro_36C"/>
    <property type="match status" value="1"/>
</dbReference>
<dbReference type="InterPro" id="IPR038417">
    <property type="entry name" value="Alpga-gal_N_sf"/>
</dbReference>
<evidence type="ECO:0000256" key="4">
    <source>
        <dbReference type="ARBA" id="ARBA00023295"/>
    </source>
</evidence>
<reference evidence="10 11" key="1">
    <citation type="submission" date="2019-06" db="EMBL/GenBank/DDBJ databases">
        <title>Complete genome of Microbacterium foliorum M2.</title>
        <authorList>
            <person name="Cao G."/>
        </authorList>
    </citation>
    <scope>NUCLEOTIDE SEQUENCE [LARGE SCALE GENOMIC DNA]</scope>
    <source>
        <strain evidence="10 11">M2</strain>
    </source>
</reference>
<dbReference type="PANTHER" id="PTHR43053:SF3">
    <property type="entry name" value="ALPHA-GALACTOSIDASE C-RELATED"/>
    <property type="match status" value="1"/>
</dbReference>
<dbReference type="Proteomes" id="UP000316125">
    <property type="component" value="Chromosome"/>
</dbReference>
<dbReference type="OrthoDB" id="9758822at2"/>
<dbReference type="PROSITE" id="PS00512">
    <property type="entry name" value="ALPHA_GALACTOSIDASE"/>
    <property type="match status" value="1"/>
</dbReference>
<evidence type="ECO:0000313" key="11">
    <source>
        <dbReference type="Proteomes" id="UP000316125"/>
    </source>
</evidence>
<evidence type="ECO:0000256" key="6">
    <source>
        <dbReference type="PIRSR" id="PIRSR005536-1"/>
    </source>
</evidence>
<evidence type="ECO:0000259" key="8">
    <source>
        <dbReference type="Pfam" id="PF16874"/>
    </source>
</evidence>
<dbReference type="PRINTS" id="PR00743">
    <property type="entry name" value="GLHYDRLASE36"/>
</dbReference>
<feature type="binding site" evidence="7">
    <location>
        <begin position="458"/>
        <end position="462"/>
    </location>
    <ligand>
        <name>substrate</name>
    </ligand>
</feature>
<dbReference type="InterPro" id="IPR013785">
    <property type="entry name" value="Aldolase_TIM"/>
</dbReference>
<dbReference type="InterPro" id="IPR002252">
    <property type="entry name" value="Glyco_hydro_36"/>
</dbReference>
<dbReference type="PIRSF" id="PIRSF005536">
    <property type="entry name" value="Agal"/>
    <property type="match status" value="1"/>
</dbReference>
<evidence type="ECO:0000256" key="7">
    <source>
        <dbReference type="PIRSR" id="PIRSR005536-2"/>
    </source>
</evidence>
<dbReference type="InterPro" id="IPR050985">
    <property type="entry name" value="Alpha-glycosidase_related"/>
</dbReference>
<keyword evidence="3 5" id="KW-0378">Hydrolase</keyword>
<evidence type="ECO:0000256" key="1">
    <source>
        <dbReference type="ARBA" id="ARBA00001255"/>
    </source>
</evidence>
<dbReference type="Gene3D" id="3.20.20.70">
    <property type="entry name" value="Aldolase class I"/>
    <property type="match status" value="1"/>
</dbReference>
<evidence type="ECO:0000256" key="5">
    <source>
        <dbReference type="PIRNR" id="PIRNR005536"/>
    </source>
</evidence>
<dbReference type="FunFam" id="3.20.20.70:FF:000118">
    <property type="entry name" value="Alpha-galactosidase"/>
    <property type="match status" value="1"/>
</dbReference>
<dbReference type="RefSeq" id="WP_140038083.1">
    <property type="nucleotide sequence ID" value="NZ_CP041040.1"/>
</dbReference>
<keyword evidence="4 5" id="KW-0326">Glycosidase</keyword>
<gene>
    <name evidence="10" type="ORF">FIV50_14750</name>
</gene>
<dbReference type="Gene3D" id="2.70.98.60">
    <property type="entry name" value="alpha-galactosidase from lactobacil brevis"/>
    <property type="match status" value="1"/>
</dbReference>
<proteinExistence type="inferred from homology"/>
<feature type="active site" description="Nucleophile" evidence="6">
    <location>
        <position position="460"/>
    </location>
</feature>
<comment type="similarity">
    <text evidence="5">Belongs to the glycosyl hydrolase.</text>
</comment>
<sequence length="732" mass="80049">MQSARVIHLTARDVSLVLAAFTDELPVILHWGARISATDDDLLTFALAGRRPGLSDISDIPYRPSLLPEHSRGWFGRPGVSAHRAGRGWAPSFVLAKIDVDGSPVSAPVTQAGATSIRLDARDDEAQIDLRLEIDLTTAGLLRLRGCIRNGAASGAEVDLLEVEDLMVAVPVPTKATEILDFSGRWAHERIPQRHRVARGAHTRPSRRGRTGLDATTVMLAGTPGFSSESGEVWMFHVGFSGDHEHALERGDGSLAFRGGELLLPGEIRLAPGAEYVGPWVYGSYGEGWDDASARFHAFLRGISRSAKRNRPVTLNVWEAVHFDQDAASLIDLAERGAALGVERFVLDDGWFRGRSDDRAGLGDWSPDPVAWPEGLQPLADRVRDLGMEFGLWVEPEMINEDSALARAHPDWILRARAEVPARYRFQQVLDLTQPGAFGHILESLDALIRDIGVSYLKWDHNRDLVSAGHPATGAPAVHAQTLALYRLLDELRTRHPDLEIESCASGGGRVDLGILERSDRIHPSDSHDPVDRFEILRNTGLLVPPEMMGSHVASPISSATGRTSDLHFRCAVAFLGHFGIEWDIRELSDAEQTQLSRWIARFRRHRPLIQTGRTVGSGEDDPSAPSMRGIIAPDGSEALYTVVTPSKTADTLAPLRFLGLDAERRYRLTASVPETLGPPWQVPDWLRAPDLDDDGPAPVLSGALLSTAGLEFPTFHPERAVVVHLRAEASS</sequence>
<dbReference type="EC" id="3.2.1.22" evidence="2 5"/>
<dbReference type="CDD" id="cd14791">
    <property type="entry name" value="GH36"/>
    <property type="match status" value="1"/>
</dbReference>
<comment type="catalytic activity">
    <reaction evidence="1 5">
        <text>Hydrolysis of terminal, non-reducing alpha-D-galactose residues in alpha-D-galactosides, including galactose oligosaccharides, galactomannans and galactolipids.</text>
        <dbReference type="EC" id="3.2.1.22"/>
    </reaction>
</comment>
<dbReference type="PANTHER" id="PTHR43053">
    <property type="entry name" value="GLYCOSIDASE FAMILY 31"/>
    <property type="match status" value="1"/>
</dbReference>
<evidence type="ECO:0000313" key="10">
    <source>
        <dbReference type="EMBL" id="QDE35939.1"/>
    </source>
</evidence>
<name>A0A4Y5YUD1_9MICO</name>
<dbReference type="InterPro" id="IPR031704">
    <property type="entry name" value="Glyco_hydro_36_N"/>
</dbReference>
<dbReference type="InterPro" id="IPR017853">
    <property type="entry name" value="GH"/>
</dbReference>
<dbReference type="SUPFAM" id="SSF51445">
    <property type="entry name" value="(Trans)glycosidases"/>
    <property type="match status" value="1"/>
</dbReference>
<evidence type="ECO:0000256" key="2">
    <source>
        <dbReference type="ARBA" id="ARBA00012755"/>
    </source>
</evidence>
<dbReference type="InterPro" id="IPR031705">
    <property type="entry name" value="Glyco_hydro_36_C"/>
</dbReference>
<feature type="domain" description="Glycosyl hydrolase family 36 N-terminal" evidence="9">
    <location>
        <begin position="25"/>
        <end position="271"/>
    </location>
</feature>
<feature type="binding site" evidence="7">
    <location>
        <position position="425"/>
    </location>
    <ligand>
        <name>substrate</name>
    </ligand>
</feature>
<feature type="binding site" evidence="7">
    <location>
        <begin position="348"/>
        <end position="349"/>
    </location>
    <ligand>
        <name>substrate</name>
    </ligand>
</feature>
<dbReference type="AlphaFoldDB" id="A0A4Y5YUD1"/>
<dbReference type="EMBL" id="CP041040">
    <property type="protein sequence ID" value="QDE35939.1"/>
    <property type="molecule type" value="Genomic_DNA"/>
</dbReference>
<feature type="active site" description="Proton donor" evidence="6">
    <location>
        <position position="526"/>
    </location>
</feature>
<evidence type="ECO:0000259" key="9">
    <source>
        <dbReference type="Pfam" id="PF16875"/>
    </source>
</evidence>
<protein>
    <recommendedName>
        <fullName evidence="2 5">Alpha-galactosidase</fullName>
        <ecNumber evidence="2 5">3.2.1.22</ecNumber>
    </recommendedName>
</protein>
<dbReference type="Pfam" id="PF16875">
    <property type="entry name" value="Glyco_hydro_36N"/>
    <property type="match status" value="1"/>
</dbReference>
<dbReference type="GO" id="GO:0016052">
    <property type="term" value="P:carbohydrate catabolic process"/>
    <property type="evidence" value="ECO:0007669"/>
    <property type="project" value="InterPro"/>
</dbReference>
<evidence type="ECO:0000256" key="3">
    <source>
        <dbReference type="ARBA" id="ARBA00022801"/>
    </source>
</evidence>
<feature type="binding site" evidence="7">
    <location>
        <position position="504"/>
    </location>
    <ligand>
        <name>substrate</name>
    </ligand>
</feature>
<dbReference type="GO" id="GO:0004557">
    <property type="term" value="F:alpha-galactosidase activity"/>
    <property type="evidence" value="ECO:0007669"/>
    <property type="project" value="UniProtKB-UniRule"/>
</dbReference>
<feature type="domain" description="Glycosyl hydrolase family 36 C-terminal" evidence="8">
    <location>
        <begin position="631"/>
        <end position="726"/>
    </location>
</feature>
<organism evidence="10 11">
    <name type="scientific">Microbacterium foliorum</name>
    <dbReference type="NCBI Taxonomy" id="104336"/>
    <lineage>
        <taxon>Bacteria</taxon>
        <taxon>Bacillati</taxon>
        <taxon>Actinomycetota</taxon>
        <taxon>Actinomycetes</taxon>
        <taxon>Micrococcales</taxon>
        <taxon>Microbacteriaceae</taxon>
        <taxon>Microbacterium</taxon>
    </lineage>
</organism>
<feature type="binding site" evidence="7">
    <location>
        <position position="186"/>
    </location>
    <ligand>
        <name>substrate</name>
    </ligand>
</feature>
<accession>A0A4Y5YUD1</accession>
<dbReference type="InterPro" id="IPR000111">
    <property type="entry name" value="Glyco_hydro_27/36_CS"/>
</dbReference>
<feature type="binding site" evidence="7">
    <location>
        <position position="526"/>
    </location>
    <ligand>
        <name>substrate</name>
    </ligand>
</feature>